<dbReference type="GO" id="GO:0043386">
    <property type="term" value="P:mycotoxin biosynthetic process"/>
    <property type="evidence" value="ECO:0007669"/>
    <property type="project" value="InterPro"/>
</dbReference>
<organism evidence="3 4">
    <name type="scientific">Viridothelium virens</name>
    <name type="common">Speckled blister lichen</name>
    <name type="synonym">Trypethelium virens</name>
    <dbReference type="NCBI Taxonomy" id="1048519"/>
    <lineage>
        <taxon>Eukaryota</taxon>
        <taxon>Fungi</taxon>
        <taxon>Dikarya</taxon>
        <taxon>Ascomycota</taxon>
        <taxon>Pezizomycotina</taxon>
        <taxon>Dothideomycetes</taxon>
        <taxon>Dothideomycetes incertae sedis</taxon>
        <taxon>Trypetheliales</taxon>
        <taxon>Trypetheliaceae</taxon>
        <taxon>Viridothelium</taxon>
    </lineage>
</organism>
<protein>
    <submittedName>
        <fullName evidence="3">Uncharacterized protein</fullName>
    </submittedName>
</protein>
<keyword evidence="2" id="KW-0812">Transmembrane</keyword>
<dbReference type="OrthoDB" id="3687641at2759"/>
<evidence type="ECO:0000256" key="1">
    <source>
        <dbReference type="ARBA" id="ARBA00035112"/>
    </source>
</evidence>
<reference evidence="3" key="1">
    <citation type="journal article" date="2020" name="Stud. Mycol.">
        <title>101 Dothideomycetes genomes: a test case for predicting lifestyles and emergence of pathogens.</title>
        <authorList>
            <person name="Haridas S."/>
            <person name="Albert R."/>
            <person name="Binder M."/>
            <person name="Bloem J."/>
            <person name="Labutti K."/>
            <person name="Salamov A."/>
            <person name="Andreopoulos B."/>
            <person name="Baker S."/>
            <person name="Barry K."/>
            <person name="Bills G."/>
            <person name="Bluhm B."/>
            <person name="Cannon C."/>
            <person name="Castanera R."/>
            <person name="Culley D."/>
            <person name="Daum C."/>
            <person name="Ezra D."/>
            <person name="Gonzalez J."/>
            <person name="Henrissat B."/>
            <person name="Kuo A."/>
            <person name="Liang C."/>
            <person name="Lipzen A."/>
            <person name="Lutzoni F."/>
            <person name="Magnuson J."/>
            <person name="Mondo S."/>
            <person name="Nolan M."/>
            <person name="Ohm R."/>
            <person name="Pangilinan J."/>
            <person name="Park H.-J."/>
            <person name="Ramirez L."/>
            <person name="Alfaro M."/>
            <person name="Sun H."/>
            <person name="Tritt A."/>
            <person name="Yoshinaga Y."/>
            <person name="Zwiers L.-H."/>
            <person name="Turgeon B."/>
            <person name="Goodwin S."/>
            <person name="Spatafora J."/>
            <person name="Crous P."/>
            <person name="Grigoriev I."/>
        </authorList>
    </citation>
    <scope>NUCLEOTIDE SEQUENCE</scope>
    <source>
        <strain evidence="3">Tuck. ex Michener</strain>
    </source>
</reference>
<evidence type="ECO:0000313" key="4">
    <source>
        <dbReference type="Proteomes" id="UP000800092"/>
    </source>
</evidence>
<feature type="transmembrane region" description="Helical" evidence="2">
    <location>
        <begin position="36"/>
        <end position="58"/>
    </location>
</feature>
<keyword evidence="2" id="KW-0472">Membrane</keyword>
<sequence>MNKDSSESSEPLLPSHDVRSSLLLSKAPRKLLAPNWSIIILLLLVVYLSIIESIQLFWHKVSSPPYSPANTVLRNEQHFLYRTDDTVYRGEPSEELDSAWDELLLALNIRASPEEMALNHENVTNAVRLPDGDYVALLGVYHQLHCLNTLRMIIYSDYYSQHDDDERVRKIDWNPHHTTHCIESIRRSLMCHADVALYGVEWIADSHEAENMRLRSNAEVTCVNWDAVNSWAKERALVRHQYKVAPGPFEQKH</sequence>
<proteinExistence type="inferred from homology"/>
<dbReference type="Proteomes" id="UP000800092">
    <property type="component" value="Unassembled WGS sequence"/>
</dbReference>
<dbReference type="EMBL" id="ML991835">
    <property type="protein sequence ID" value="KAF2230792.1"/>
    <property type="molecule type" value="Genomic_DNA"/>
</dbReference>
<comment type="similarity">
    <text evidence="1">Belongs to the ustYa family.</text>
</comment>
<evidence type="ECO:0000256" key="2">
    <source>
        <dbReference type="SAM" id="Phobius"/>
    </source>
</evidence>
<name>A0A6A6GYJ9_VIRVR</name>
<keyword evidence="4" id="KW-1185">Reference proteome</keyword>
<dbReference type="PANTHER" id="PTHR33365:SF12">
    <property type="entry name" value="TAT PATHWAY SIGNAL SEQUENCE"/>
    <property type="match status" value="1"/>
</dbReference>
<gene>
    <name evidence="3" type="ORF">EV356DRAFT_508081</name>
</gene>
<dbReference type="Pfam" id="PF11807">
    <property type="entry name" value="UstYa"/>
    <property type="match status" value="1"/>
</dbReference>
<dbReference type="InterPro" id="IPR021765">
    <property type="entry name" value="UstYa-like"/>
</dbReference>
<dbReference type="AlphaFoldDB" id="A0A6A6GYJ9"/>
<dbReference type="PANTHER" id="PTHR33365">
    <property type="entry name" value="YALI0B05434P"/>
    <property type="match status" value="1"/>
</dbReference>
<accession>A0A6A6GYJ9</accession>
<evidence type="ECO:0000313" key="3">
    <source>
        <dbReference type="EMBL" id="KAF2230792.1"/>
    </source>
</evidence>
<keyword evidence="2" id="KW-1133">Transmembrane helix</keyword>